<protein>
    <recommendedName>
        <fullName evidence="4">PhnA-like protein</fullName>
    </recommendedName>
</protein>
<name>E0UH52_GLOV7</name>
<feature type="transmembrane region" description="Helical" evidence="1">
    <location>
        <begin position="76"/>
        <end position="95"/>
    </location>
</feature>
<dbReference type="AlphaFoldDB" id="E0UH52"/>
<dbReference type="eggNOG" id="ENOG502ZKSR">
    <property type="taxonomic scope" value="Bacteria"/>
</dbReference>
<keyword evidence="1" id="KW-0812">Transmembrane</keyword>
<dbReference type="Proteomes" id="UP000008206">
    <property type="component" value="Chromosome"/>
</dbReference>
<feature type="transmembrane region" description="Helical" evidence="1">
    <location>
        <begin position="33"/>
        <end position="56"/>
    </location>
</feature>
<evidence type="ECO:0000313" key="3">
    <source>
        <dbReference type="Proteomes" id="UP000008206"/>
    </source>
</evidence>
<keyword evidence="1" id="KW-0472">Membrane</keyword>
<dbReference type="KEGG" id="cyj:Cyan7822_3714"/>
<dbReference type="STRING" id="497965.Cyan7822_3714"/>
<feature type="transmembrane region" description="Helical" evidence="1">
    <location>
        <begin position="173"/>
        <end position="196"/>
    </location>
</feature>
<accession>E0UH52</accession>
<reference evidence="3" key="1">
    <citation type="journal article" date="2011" name="MBio">
        <title>Novel metabolic attributes of the genus Cyanothece, comprising a group of unicellular nitrogen-fixing Cyanobacteria.</title>
        <authorList>
            <person name="Bandyopadhyay A."/>
            <person name="Elvitigala T."/>
            <person name="Welsh E."/>
            <person name="Stockel J."/>
            <person name="Liberton M."/>
            <person name="Min H."/>
            <person name="Sherman L.A."/>
            <person name="Pakrasi H.B."/>
        </authorList>
    </citation>
    <scope>NUCLEOTIDE SEQUENCE [LARGE SCALE GENOMIC DNA]</scope>
    <source>
        <strain evidence="3">PCC 7822</strain>
    </source>
</reference>
<keyword evidence="1" id="KW-1133">Transmembrane helix</keyword>
<evidence type="ECO:0000313" key="2">
    <source>
        <dbReference type="EMBL" id="ADN15651.1"/>
    </source>
</evidence>
<sequence length="209" mass="21577">MAYTNEPIGRVTAERQVPVTVKSYHDRVRWGPIFAGFVVALSTQLILSSLGTAIGLSGLSNSGSPRSDAGDVGSAIGIWSIISLFISLLIGGWITSRTCGPINKSTALLNAAILWATTLTIGSWLLASGITGAFGVVASNAGEIINQGVNVPNNAPNITAQQTRDIAGNVAKVGWYFTLGSLLGLAAALIGASIGARNPRNTANHTEAY</sequence>
<dbReference type="OrthoDB" id="508787at2"/>
<keyword evidence="3" id="KW-1185">Reference proteome</keyword>
<feature type="transmembrane region" description="Helical" evidence="1">
    <location>
        <begin position="107"/>
        <end position="127"/>
    </location>
</feature>
<organism evidence="2 3">
    <name type="scientific">Gloeothece verrucosa (strain PCC 7822)</name>
    <name type="common">Cyanothece sp. (strain PCC 7822)</name>
    <dbReference type="NCBI Taxonomy" id="497965"/>
    <lineage>
        <taxon>Bacteria</taxon>
        <taxon>Bacillati</taxon>
        <taxon>Cyanobacteriota</taxon>
        <taxon>Cyanophyceae</taxon>
        <taxon>Oscillatoriophycideae</taxon>
        <taxon>Chroococcales</taxon>
        <taxon>Aphanothecaceae</taxon>
        <taxon>Gloeothece</taxon>
        <taxon>Gloeothece verrucosa</taxon>
    </lineage>
</organism>
<proteinExistence type="predicted"/>
<dbReference type="RefSeq" id="WP_013323720.1">
    <property type="nucleotide sequence ID" value="NC_014501.1"/>
</dbReference>
<dbReference type="EMBL" id="CP002198">
    <property type="protein sequence ID" value="ADN15651.1"/>
    <property type="molecule type" value="Genomic_DNA"/>
</dbReference>
<evidence type="ECO:0000256" key="1">
    <source>
        <dbReference type="SAM" id="Phobius"/>
    </source>
</evidence>
<dbReference type="HOGENOM" id="CLU_082078_0_0_3"/>
<gene>
    <name evidence="2" type="ordered locus">Cyan7822_3714</name>
</gene>
<evidence type="ECO:0008006" key="4">
    <source>
        <dbReference type="Google" id="ProtNLM"/>
    </source>
</evidence>